<comment type="catalytic activity">
    <reaction evidence="1 11">
        <text>a 1-acyl-sn-glycero-3-phosphate + an acyl-CoA = a 1,2-diacyl-sn-glycero-3-phosphate + CoA</text>
        <dbReference type="Rhea" id="RHEA:19709"/>
        <dbReference type="ChEBI" id="CHEBI:57287"/>
        <dbReference type="ChEBI" id="CHEBI:57970"/>
        <dbReference type="ChEBI" id="CHEBI:58342"/>
        <dbReference type="ChEBI" id="CHEBI:58608"/>
        <dbReference type="EC" id="2.3.1.51"/>
    </reaction>
</comment>
<dbReference type="InterPro" id="IPR002123">
    <property type="entry name" value="Plipid/glycerol_acylTrfase"/>
</dbReference>
<evidence type="ECO:0000256" key="2">
    <source>
        <dbReference type="ARBA" id="ARBA00004728"/>
    </source>
</evidence>
<dbReference type="Proteomes" id="UP000823616">
    <property type="component" value="Unassembled WGS sequence"/>
</dbReference>
<keyword evidence="9 11" id="KW-0443">Lipid metabolism</keyword>
<comment type="domain">
    <text evidence="11">The HXXXXD motif is essential for acyltransferase activity and may constitute the binding site for the phosphate moiety of the glycerol-3-phosphate.</text>
</comment>
<dbReference type="NCBIfam" id="TIGR00530">
    <property type="entry name" value="AGP_acyltrn"/>
    <property type="match status" value="1"/>
</dbReference>
<sequence length="249" mass="27928">MLRTVFAVFRFFFYLMVRQGKQREFFRLQAAGKTGECDRLLAPMVREWAQYVVRLTGKKTQVQVTGQENLPQNRAVLFVANHQSNLDIPVLLGYVEKPMAFVAKKELLRIPFLSGWMKLMQCVFLDRKNIRQSVKDMEEAVEKIKDGYSLLIFPEGHRSKGAAHGQFKAGSFKLAFKAGVPVVPVSIDGTWRLLEGSGRLHSANVRVTIHPPVETEGLSKEGQRQLVSAVEQTVFASLPAPEAAALPES</sequence>
<evidence type="ECO:0000256" key="4">
    <source>
        <dbReference type="ARBA" id="ARBA00008655"/>
    </source>
</evidence>
<keyword evidence="10 11" id="KW-0012">Acyltransferase</keyword>
<dbReference type="EC" id="2.3.1.51" evidence="5 11"/>
<dbReference type="SMART" id="SM00563">
    <property type="entry name" value="PlsC"/>
    <property type="match status" value="1"/>
</dbReference>
<comment type="pathway">
    <text evidence="3">Lipid metabolism.</text>
</comment>
<evidence type="ECO:0000259" key="12">
    <source>
        <dbReference type="SMART" id="SM00563"/>
    </source>
</evidence>
<evidence type="ECO:0000256" key="5">
    <source>
        <dbReference type="ARBA" id="ARBA00013211"/>
    </source>
</evidence>
<keyword evidence="11" id="KW-0594">Phospholipid biosynthesis</keyword>
<keyword evidence="11" id="KW-1208">Phospholipid metabolism</keyword>
<dbReference type="SUPFAM" id="SSF69593">
    <property type="entry name" value="Glycerol-3-phosphate (1)-acyltransferase"/>
    <property type="match status" value="1"/>
</dbReference>
<keyword evidence="8 11" id="KW-0808">Transferase</keyword>
<evidence type="ECO:0000256" key="9">
    <source>
        <dbReference type="ARBA" id="ARBA00023098"/>
    </source>
</evidence>
<evidence type="ECO:0000256" key="3">
    <source>
        <dbReference type="ARBA" id="ARBA00005189"/>
    </source>
</evidence>
<dbReference type="AlphaFoldDB" id="A0A9D9ELN2"/>
<comment type="similarity">
    <text evidence="4 11">Belongs to the 1-acyl-sn-glycerol-3-phosphate acyltransferase family.</text>
</comment>
<comment type="pathway">
    <text evidence="2">Phospholipid metabolism; CDP-diacylglycerol biosynthesis; CDP-diacylglycerol from sn-glycerol 3-phosphate: step 2/3.</text>
</comment>
<dbReference type="GO" id="GO:0006654">
    <property type="term" value="P:phosphatidic acid biosynthetic process"/>
    <property type="evidence" value="ECO:0007669"/>
    <property type="project" value="TreeGrafter"/>
</dbReference>
<evidence type="ECO:0000256" key="8">
    <source>
        <dbReference type="ARBA" id="ARBA00022679"/>
    </source>
</evidence>
<dbReference type="PANTHER" id="PTHR10434">
    <property type="entry name" value="1-ACYL-SN-GLYCEROL-3-PHOSPHATE ACYLTRANSFERASE"/>
    <property type="match status" value="1"/>
</dbReference>
<proteinExistence type="inferred from homology"/>
<evidence type="ECO:0000256" key="10">
    <source>
        <dbReference type="ARBA" id="ARBA00023315"/>
    </source>
</evidence>
<dbReference type="GO" id="GO:0003841">
    <property type="term" value="F:1-acylglycerol-3-phosphate O-acyltransferase activity"/>
    <property type="evidence" value="ECO:0007669"/>
    <property type="project" value="UniProtKB-UniRule"/>
</dbReference>
<evidence type="ECO:0000256" key="6">
    <source>
        <dbReference type="ARBA" id="ARBA00016139"/>
    </source>
</evidence>
<name>A0A9D9ELN2_9SPIR</name>
<comment type="caution">
    <text evidence="13">The sequence shown here is derived from an EMBL/GenBank/DDBJ whole genome shotgun (WGS) entry which is preliminary data.</text>
</comment>
<accession>A0A9D9ELN2</accession>
<reference evidence="13" key="2">
    <citation type="journal article" date="2021" name="PeerJ">
        <title>Extensive microbial diversity within the chicken gut microbiome revealed by metagenomics and culture.</title>
        <authorList>
            <person name="Gilroy R."/>
            <person name="Ravi A."/>
            <person name="Getino M."/>
            <person name="Pursley I."/>
            <person name="Horton D.L."/>
            <person name="Alikhan N.F."/>
            <person name="Baker D."/>
            <person name="Gharbi K."/>
            <person name="Hall N."/>
            <person name="Watson M."/>
            <person name="Adriaenssens E.M."/>
            <person name="Foster-Nyarko E."/>
            <person name="Jarju S."/>
            <person name="Secka A."/>
            <person name="Antonio M."/>
            <person name="Oren A."/>
            <person name="Chaudhuri R.R."/>
            <person name="La Ragione R."/>
            <person name="Hildebrand F."/>
            <person name="Pallen M.J."/>
        </authorList>
    </citation>
    <scope>NUCLEOTIDE SEQUENCE</scope>
    <source>
        <strain evidence="13">B3-4054</strain>
    </source>
</reference>
<feature type="domain" description="Phospholipid/glycerol acyltransferase" evidence="12">
    <location>
        <begin position="76"/>
        <end position="190"/>
    </location>
</feature>
<evidence type="ECO:0000313" key="14">
    <source>
        <dbReference type="Proteomes" id="UP000823616"/>
    </source>
</evidence>
<dbReference type="CDD" id="cd07989">
    <property type="entry name" value="LPLAT_AGPAT-like"/>
    <property type="match status" value="1"/>
</dbReference>
<organism evidence="13 14">
    <name type="scientific">Candidatus Avitreponema avistercoris</name>
    <dbReference type="NCBI Taxonomy" id="2840705"/>
    <lineage>
        <taxon>Bacteria</taxon>
        <taxon>Pseudomonadati</taxon>
        <taxon>Spirochaetota</taxon>
        <taxon>Spirochaetia</taxon>
        <taxon>Spirochaetales</taxon>
        <taxon>Candidatus Avitreponema</taxon>
    </lineage>
</organism>
<dbReference type="GO" id="GO:0016020">
    <property type="term" value="C:membrane"/>
    <property type="evidence" value="ECO:0007669"/>
    <property type="project" value="InterPro"/>
</dbReference>
<keyword evidence="7 11" id="KW-0444">Lipid biosynthesis</keyword>
<evidence type="ECO:0000313" key="13">
    <source>
        <dbReference type="EMBL" id="MBO8449788.1"/>
    </source>
</evidence>
<protein>
    <recommendedName>
        <fullName evidence="6 11">1-acyl-sn-glycerol-3-phosphate acyltransferase</fullName>
        <ecNumber evidence="5 11">2.3.1.51</ecNumber>
    </recommendedName>
</protein>
<reference evidence="13" key="1">
    <citation type="submission" date="2020-10" db="EMBL/GenBank/DDBJ databases">
        <authorList>
            <person name="Gilroy R."/>
        </authorList>
    </citation>
    <scope>NUCLEOTIDE SEQUENCE</scope>
    <source>
        <strain evidence="13">B3-4054</strain>
    </source>
</reference>
<dbReference type="PANTHER" id="PTHR10434:SF64">
    <property type="entry name" value="1-ACYL-SN-GLYCEROL-3-PHOSPHATE ACYLTRANSFERASE-RELATED"/>
    <property type="match status" value="1"/>
</dbReference>
<evidence type="ECO:0000256" key="7">
    <source>
        <dbReference type="ARBA" id="ARBA00022516"/>
    </source>
</evidence>
<dbReference type="EMBL" id="JADIMS010000029">
    <property type="protein sequence ID" value="MBO8449788.1"/>
    <property type="molecule type" value="Genomic_DNA"/>
</dbReference>
<gene>
    <name evidence="13" type="ORF">IAA96_01630</name>
</gene>
<dbReference type="InterPro" id="IPR004552">
    <property type="entry name" value="AGP_acyltrans"/>
</dbReference>
<evidence type="ECO:0000256" key="1">
    <source>
        <dbReference type="ARBA" id="ARBA00001141"/>
    </source>
</evidence>
<dbReference type="Pfam" id="PF01553">
    <property type="entry name" value="Acyltransferase"/>
    <property type="match status" value="1"/>
</dbReference>
<evidence type="ECO:0000256" key="11">
    <source>
        <dbReference type="RuleBase" id="RU361267"/>
    </source>
</evidence>